<dbReference type="Gene3D" id="1.25.40.10">
    <property type="entry name" value="Tetratricopeptide repeat domain"/>
    <property type="match status" value="2"/>
</dbReference>
<reference evidence="5" key="1">
    <citation type="submission" date="2015-04" db="UniProtKB">
        <authorList>
            <consortium name="EnsemblPlants"/>
        </authorList>
    </citation>
    <scope>IDENTIFICATION</scope>
</reference>
<organism evidence="5">
    <name type="scientific">Oryza punctata</name>
    <name type="common">Red rice</name>
    <dbReference type="NCBI Taxonomy" id="4537"/>
    <lineage>
        <taxon>Eukaryota</taxon>
        <taxon>Viridiplantae</taxon>
        <taxon>Streptophyta</taxon>
        <taxon>Embryophyta</taxon>
        <taxon>Tracheophyta</taxon>
        <taxon>Spermatophyta</taxon>
        <taxon>Magnoliopsida</taxon>
        <taxon>Liliopsida</taxon>
        <taxon>Poales</taxon>
        <taxon>Poaceae</taxon>
        <taxon>BOP clade</taxon>
        <taxon>Oryzoideae</taxon>
        <taxon>Oryzeae</taxon>
        <taxon>Oryzinae</taxon>
        <taxon>Oryza</taxon>
    </lineage>
</organism>
<keyword evidence="2" id="KW-0677">Repeat</keyword>
<dbReference type="Pfam" id="PF13041">
    <property type="entry name" value="PPR_2"/>
    <property type="match status" value="2"/>
</dbReference>
<dbReference type="InterPro" id="IPR002885">
    <property type="entry name" value="PPR_rpt"/>
</dbReference>
<evidence type="ECO:0000256" key="3">
    <source>
        <dbReference type="ARBA" id="ARBA00022946"/>
    </source>
</evidence>
<evidence type="ECO:0008006" key="7">
    <source>
        <dbReference type="Google" id="ProtNLM"/>
    </source>
</evidence>
<dbReference type="PROSITE" id="PS51375">
    <property type="entry name" value="PPR"/>
    <property type="match status" value="5"/>
</dbReference>
<dbReference type="HOGENOM" id="CLU_002706_49_7_1"/>
<keyword evidence="3" id="KW-0809">Transit peptide</keyword>
<feature type="repeat" description="PPR" evidence="4">
    <location>
        <begin position="128"/>
        <end position="162"/>
    </location>
</feature>
<evidence type="ECO:0000256" key="4">
    <source>
        <dbReference type="PROSITE-ProRule" id="PRU00708"/>
    </source>
</evidence>
<dbReference type="eggNOG" id="KOG4197">
    <property type="taxonomic scope" value="Eukaryota"/>
</dbReference>
<evidence type="ECO:0000256" key="2">
    <source>
        <dbReference type="ARBA" id="ARBA00022737"/>
    </source>
</evidence>
<dbReference type="InterPro" id="IPR011990">
    <property type="entry name" value="TPR-like_helical_dom_sf"/>
</dbReference>
<feature type="repeat" description="PPR" evidence="4">
    <location>
        <begin position="44"/>
        <end position="78"/>
    </location>
</feature>
<protein>
    <recommendedName>
        <fullName evidence="7">Pentacotripeptide-repeat region of PRORP domain-containing protein</fullName>
    </recommendedName>
</protein>
<dbReference type="STRING" id="4537.A0A0E0M9D7"/>
<accession>A0A0E0M9D7</accession>
<dbReference type="OMA" id="YANDWKE"/>
<dbReference type="PANTHER" id="PTHR46128:SF358">
    <property type="entry name" value="TETRATRICOPEPTIDE REPEAT (TPR)-LIKE SUPERFAMILY PROTEIN"/>
    <property type="match status" value="1"/>
</dbReference>
<name>A0A0E0M9D7_ORYPU</name>
<dbReference type="Pfam" id="PF13812">
    <property type="entry name" value="PPR_3"/>
    <property type="match status" value="1"/>
</dbReference>
<dbReference type="PANTHER" id="PTHR46128">
    <property type="entry name" value="MITOCHONDRIAL GROUP I INTRON SPLICING FACTOR CCM1"/>
    <property type="match status" value="1"/>
</dbReference>
<comment type="similarity">
    <text evidence="1">Belongs to the PPR family. P subfamily.</text>
</comment>
<sequence length="266" mass="30152">MCSDGIEPDAVTYILLMDYLCKNGRCTEARKIFDSMVKRGLKPDVTTYGTLLSGYASKGAPVEMHDLLDLMTRNGIQLDHHVFNVLICTNTKQEKVDEVMLVFSKVRQQGLTPNAVNYGTVIDGLCKLDWTYNIMIDALLKFGRKDEAKDLFAALPANGLVPDDCTYRLMLENLIEQGLLEKLDDLFLSMEDNGCTADSRTLNCIVRKLLHKREVGKAGVYLSKIDQNNFHLEASTAELLVSNREYDQYMKFLPEKYRFVLKSRAV</sequence>
<proteinExistence type="inferred from homology"/>
<feature type="repeat" description="PPR" evidence="4">
    <location>
        <begin position="163"/>
        <end position="197"/>
    </location>
</feature>
<dbReference type="NCBIfam" id="TIGR00756">
    <property type="entry name" value="PPR"/>
    <property type="match status" value="4"/>
</dbReference>
<dbReference type="Gramene" id="OPUNC10G13330.1">
    <property type="protein sequence ID" value="OPUNC10G13330.1"/>
    <property type="gene ID" value="OPUNC10G13330"/>
</dbReference>
<feature type="repeat" description="PPR" evidence="4">
    <location>
        <begin position="79"/>
        <end position="113"/>
    </location>
</feature>
<feature type="repeat" description="PPR" evidence="4">
    <location>
        <begin position="9"/>
        <end position="43"/>
    </location>
</feature>
<dbReference type="InterPro" id="IPR050872">
    <property type="entry name" value="PPR_P_subfamily"/>
</dbReference>
<dbReference type="Proteomes" id="UP000026962">
    <property type="component" value="Chromosome 10"/>
</dbReference>
<evidence type="ECO:0000313" key="6">
    <source>
        <dbReference type="Proteomes" id="UP000026962"/>
    </source>
</evidence>
<dbReference type="EnsemblPlants" id="OPUNC10G13330.1">
    <property type="protein sequence ID" value="OPUNC10G13330.1"/>
    <property type="gene ID" value="OPUNC10G13330"/>
</dbReference>
<evidence type="ECO:0000256" key="1">
    <source>
        <dbReference type="ARBA" id="ARBA00007626"/>
    </source>
</evidence>
<keyword evidence="6" id="KW-1185">Reference proteome</keyword>
<dbReference type="AlphaFoldDB" id="A0A0E0M9D7"/>
<evidence type="ECO:0000313" key="5">
    <source>
        <dbReference type="EnsemblPlants" id="OPUNC10G13330.1"/>
    </source>
</evidence>
<reference evidence="5" key="2">
    <citation type="submission" date="2018-05" db="EMBL/GenBank/DDBJ databases">
        <title>OpunRS2 (Oryza punctata Reference Sequence Version 2).</title>
        <authorList>
            <person name="Zhang J."/>
            <person name="Kudrna D."/>
            <person name="Lee S."/>
            <person name="Talag J."/>
            <person name="Welchert J."/>
            <person name="Wing R.A."/>
        </authorList>
    </citation>
    <scope>NUCLEOTIDE SEQUENCE [LARGE SCALE GENOMIC DNA]</scope>
</reference>